<name>A0A9Q0NA55_9DIPT</name>
<dbReference type="InterPro" id="IPR050589">
    <property type="entry name" value="Ikaros_C2H2-ZF"/>
</dbReference>
<dbReference type="OrthoDB" id="654211at2759"/>
<feature type="domain" description="C2H2-type" evidence="10">
    <location>
        <begin position="331"/>
        <end position="358"/>
    </location>
</feature>
<evidence type="ECO:0000256" key="6">
    <source>
        <dbReference type="ARBA" id="ARBA00023125"/>
    </source>
</evidence>
<organism evidence="12 13">
    <name type="scientific">Pseudolycoriella hygida</name>
    <dbReference type="NCBI Taxonomy" id="35572"/>
    <lineage>
        <taxon>Eukaryota</taxon>
        <taxon>Metazoa</taxon>
        <taxon>Ecdysozoa</taxon>
        <taxon>Arthropoda</taxon>
        <taxon>Hexapoda</taxon>
        <taxon>Insecta</taxon>
        <taxon>Pterygota</taxon>
        <taxon>Neoptera</taxon>
        <taxon>Endopterygota</taxon>
        <taxon>Diptera</taxon>
        <taxon>Nematocera</taxon>
        <taxon>Sciaroidea</taxon>
        <taxon>Sciaridae</taxon>
        <taxon>Pseudolycoriella</taxon>
    </lineage>
</organism>
<dbReference type="AlphaFoldDB" id="A0A9Q0NA55"/>
<dbReference type="GO" id="GO:0003700">
    <property type="term" value="F:DNA-binding transcription factor activity"/>
    <property type="evidence" value="ECO:0007669"/>
    <property type="project" value="TreeGrafter"/>
</dbReference>
<dbReference type="FunFam" id="3.30.160.60:FF:000688">
    <property type="entry name" value="zinc finger protein 197 isoform X1"/>
    <property type="match status" value="1"/>
</dbReference>
<gene>
    <name evidence="12" type="primary">ZIM3_1</name>
    <name evidence="12" type="ORF">Bhyg_01574</name>
</gene>
<comment type="subcellular location">
    <subcellularLocation>
        <location evidence="1">Nucleus</location>
    </subcellularLocation>
</comment>
<dbReference type="PANTHER" id="PTHR24404">
    <property type="entry name" value="ZINC FINGER PROTEIN"/>
    <property type="match status" value="1"/>
</dbReference>
<dbReference type="Gene3D" id="3.40.1800.20">
    <property type="match status" value="1"/>
</dbReference>
<evidence type="ECO:0000256" key="3">
    <source>
        <dbReference type="ARBA" id="ARBA00022737"/>
    </source>
</evidence>
<dbReference type="SMART" id="SM00868">
    <property type="entry name" value="zf-AD"/>
    <property type="match status" value="1"/>
</dbReference>
<dbReference type="PROSITE" id="PS00028">
    <property type="entry name" value="ZINC_FINGER_C2H2_1"/>
    <property type="match status" value="6"/>
</dbReference>
<feature type="domain" description="C2H2-type" evidence="10">
    <location>
        <begin position="414"/>
        <end position="441"/>
    </location>
</feature>
<feature type="binding site" evidence="9">
    <location>
        <position position="16"/>
    </location>
    <ligand>
        <name>Zn(2+)</name>
        <dbReference type="ChEBI" id="CHEBI:29105"/>
    </ligand>
</feature>
<feature type="domain" description="C2H2-type" evidence="10">
    <location>
        <begin position="442"/>
        <end position="469"/>
    </location>
</feature>
<evidence type="ECO:0000313" key="13">
    <source>
        <dbReference type="Proteomes" id="UP001151699"/>
    </source>
</evidence>
<dbReference type="GO" id="GO:0006357">
    <property type="term" value="P:regulation of transcription by RNA polymerase II"/>
    <property type="evidence" value="ECO:0007669"/>
    <property type="project" value="TreeGrafter"/>
</dbReference>
<keyword evidence="13" id="KW-1185">Reference proteome</keyword>
<feature type="binding site" evidence="9">
    <location>
        <position position="58"/>
    </location>
    <ligand>
        <name>Zn(2+)</name>
        <dbReference type="ChEBI" id="CHEBI:29105"/>
    </ligand>
</feature>
<dbReference type="PROSITE" id="PS51915">
    <property type="entry name" value="ZAD"/>
    <property type="match status" value="1"/>
</dbReference>
<dbReference type="SUPFAM" id="SSF57667">
    <property type="entry name" value="beta-beta-alpha zinc fingers"/>
    <property type="match status" value="3"/>
</dbReference>
<dbReference type="SUPFAM" id="SSF57716">
    <property type="entry name" value="Glucocorticoid receptor-like (DNA-binding domain)"/>
    <property type="match status" value="1"/>
</dbReference>
<dbReference type="GO" id="GO:0030674">
    <property type="term" value="F:protein-macromolecule adaptor activity"/>
    <property type="evidence" value="ECO:0007669"/>
    <property type="project" value="UniProtKB-ARBA"/>
</dbReference>
<dbReference type="InterPro" id="IPR036236">
    <property type="entry name" value="Znf_C2H2_sf"/>
</dbReference>
<dbReference type="SMART" id="SM00355">
    <property type="entry name" value="ZnF_C2H2"/>
    <property type="match status" value="6"/>
</dbReference>
<keyword evidence="3" id="KW-0677">Repeat</keyword>
<evidence type="ECO:0000256" key="4">
    <source>
        <dbReference type="ARBA" id="ARBA00022771"/>
    </source>
</evidence>
<evidence type="ECO:0000256" key="2">
    <source>
        <dbReference type="ARBA" id="ARBA00022723"/>
    </source>
</evidence>
<dbReference type="FunFam" id="3.30.160.60:FF:000446">
    <property type="entry name" value="Zinc finger protein"/>
    <property type="match status" value="1"/>
</dbReference>
<evidence type="ECO:0000313" key="12">
    <source>
        <dbReference type="EMBL" id="KAJ6646363.1"/>
    </source>
</evidence>
<reference evidence="12" key="1">
    <citation type="submission" date="2022-07" db="EMBL/GenBank/DDBJ databases">
        <authorList>
            <person name="Trinca V."/>
            <person name="Uliana J.V.C."/>
            <person name="Torres T.T."/>
            <person name="Ward R.J."/>
            <person name="Monesi N."/>
        </authorList>
    </citation>
    <scope>NUCLEOTIDE SEQUENCE</scope>
    <source>
        <strain evidence="12">HSMRA1968</strain>
        <tissue evidence="12">Whole embryos</tissue>
    </source>
</reference>
<dbReference type="GO" id="GO:0000978">
    <property type="term" value="F:RNA polymerase II cis-regulatory region sequence-specific DNA binding"/>
    <property type="evidence" value="ECO:0007669"/>
    <property type="project" value="TreeGrafter"/>
</dbReference>
<accession>A0A9Q0NA55</accession>
<dbReference type="GO" id="GO:0008270">
    <property type="term" value="F:zinc ion binding"/>
    <property type="evidence" value="ECO:0007669"/>
    <property type="project" value="UniProtKB-UniRule"/>
</dbReference>
<proteinExistence type="predicted"/>
<dbReference type="InterPro" id="IPR012934">
    <property type="entry name" value="Znf_AD"/>
</dbReference>
<keyword evidence="2 9" id="KW-0479">Metal-binding</keyword>
<evidence type="ECO:0000256" key="5">
    <source>
        <dbReference type="ARBA" id="ARBA00022833"/>
    </source>
</evidence>
<protein>
    <submittedName>
        <fullName evidence="12">Zinc finger imprinted 3</fullName>
    </submittedName>
</protein>
<feature type="domain" description="C2H2-type" evidence="10">
    <location>
        <begin position="386"/>
        <end position="413"/>
    </location>
</feature>
<keyword evidence="6" id="KW-0238">DNA-binding</keyword>
<evidence type="ECO:0000259" key="11">
    <source>
        <dbReference type="PROSITE" id="PS51915"/>
    </source>
</evidence>
<keyword evidence="7" id="KW-0539">Nucleus</keyword>
<evidence type="ECO:0000256" key="9">
    <source>
        <dbReference type="PROSITE-ProRule" id="PRU01263"/>
    </source>
</evidence>
<evidence type="ECO:0000256" key="7">
    <source>
        <dbReference type="ARBA" id="ARBA00023242"/>
    </source>
</evidence>
<dbReference type="GO" id="GO:0005634">
    <property type="term" value="C:nucleus"/>
    <property type="evidence" value="ECO:0007669"/>
    <property type="project" value="UniProtKB-SubCell"/>
</dbReference>
<dbReference type="Gene3D" id="3.30.160.60">
    <property type="entry name" value="Classic Zinc Finger"/>
    <property type="match status" value="4"/>
</dbReference>
<feature type="domain" description="ZAD" evidence="11">
    <location>
        <begin position="11"/>
        <end position="85"/>
    </location>
</feature>
<keyword evidence="5 9" id="KW-0862">Zinc</keyword>
<keyword evidence="4 8" id="KW-0863">Zinc-finger</keyword>
<dbReference type="Pfam" id="PF00096">
    <property type="entry name" value="zf-C2H2"/>
    <property type="match status" value="3"/>
</dbReference>
<feature type="binding site" evidence="9">
    <location>
        <position position="61"/>
    </location>
    <ligand>
        <name>Zn(2+)</name>
        <dbReference type="ChEBI" id="CHEBI:29105"/>
    </ligand>
</feature>
<evidence type="ECO:0000256" key="1">
    <source>
        <dbReference type="ARBA" id="ARBA00004123"/>
    </source>
</evidence>
<sequence length="469" mass="54520">MTAVRENNLFLKCRICVNDIHQYSNAITIFCKDFLDEKIKKYLHVNIDFSDKFHKRICRKCLIKLEDIHQFACLAQKNQQIFIKYAEELKPTVHSSVKLSKTPLVSNEDITIFAYDELKLGQVIKDHDLLKLILKALKWPYNKRTQSCQMEKLKNTNFHEVLASPDLLRDADLMQLLGPYLKHDRNGNGGPRATVHQPVAESPIVAKTVEVVEVSRAGNEQNNENTADETSVEMEVVVDPDLFFPYDDDETRSAEETIELEELKPLKCPTCPELLKTEQDLKEHILGHMIERHEQEEKDAEKLAEKVKIREILDEFVPRKRIRRKPTSSRFTCPICKKKLSTKGNLKVHLETHKPKGKFSCDKCGRIFKTYINLVRHRKYHSGDKFSCPTCSRVYPTKSTLRAHIITHSDIRPHTCHICYKTFKRNQDLKFHINQHTGMKPYKCPHCDKAFASSGNCFSHRKRMHSDKV</sequence>
<dbReference type="PROSITE" id="PS50157">
    <property type="entry name" value="ZINC_FINGER_C2H2_2"/>
    <property type="match status" value="5"/>
</dbReference>
<comment type="caution">
    <text evidence="12">The sequence shown here is derived from an EMBL/GenBank/DDBJ whole genome shotgun (WGS) entry which is preliminary data.</text>
</comment>
<feature type="domain" description="C2H2-type" evidence="10">
    <location>
        <begin position="359"/>
        <end position="386"/>
    </location>
</feature>
<dbReference type="EMBL" id="WJQU01000001">
    <property type="protein sequence ID" value="KAJ6646363.1"/>
    <property type="molecule type" value="Genomic_DNA"/>
</dbReference>
<dbReference type="Pfam" id="PF07776">
    <property type="entry name" value="zf-AD"/>
    <property type="match status" value="1"/>
</dbReference>
<dbReference type="PANTHER" id="PTHR24404:SF114">
    <property type="entry name" value="KLUMPFUSS, ISOFORM B-RELATED"/>
    <property type="match status" value="1"/>
</dbReference>
<evidence type="ECO:0000256" key="8">
    <source>
        <dbReference type="PROSITE-ProRule" id="PRU00042"/>
    </source>
</evidence>
<dbReference type="Proteomes" id="UP001151699">
    <property type="component" value="Chromosome A"/>
</dbReference>
<dbReference type="InterPro" id="IPR013087">
    <property type="entry name" value="Znf_C2H2_type"/>
</dbReference>
<evidence type="ECO:0000259" key="10">
    <source>
        <dbReference type="PROSITE" id="PS50157"/>
    </source>
</evidence>
<feature type="binding site" evidence="9">
    <location>
        <position position="13"/>
    </location>
    <ligand>
        <name>Zn(2+)</name>
        <dbReference type="ChEBI" id="CHEBI:29105"/>
    </ligand>
</feature>